<name>A0A2T0BH39_9CLOT</name>
<proteinExistence type="predicted"/>
<dbReference type="NCBIfam" id="TIGR03897">
    <property type="entry name" value="lanti_2_LanM"/>
    <property type="match status" value="1"/>
</dbReference>
<dbReference type="Proteomes" id="UP000239471">
    <property type="component" value="Unassembled WGS sequence"/>
</dbReference>
<dbReference type="SUPFAM" id="SSF158745">
    <property type="entry name" value="LanC-like"/>
    <property type="match status" value="1"/>
</dbReference>
<comment type="caution">
    <text evidence="2">The sequence shown here is derived from an EMBL/GenBank/DDBJ whole genome shotgun (WGS) entry which is preliminary data.</text>
</comment>
<dbReference type="OrthoDB" id="9148343at2"/>
<dbReference type="GO" id="GO:0046872">
    <property type="term" value="F:metal ion binding"/>
    <property type="evidence" value="ECO:0007669"/>
    <property type="project" value="UniProtKB-KW"/>
</dbReference>
<keyword evidence="3" id="KW-1185">Reference proteome</keyword>
<feature type="binding site" evidence="1">
    <location>
        <position position="423"/>
    </location>
    <ligand>
        <name>Zn(2+)</name>
        <dbReference type="ChEBI" id="CHEBI:29105"/>
    </ligand>
</feature>
<dbReference type="PRINTS" id="PR01955">
    <property type="entry name" value="LANCFRANKIA"/>
</dbReference>
<dbReference type="PANTHER" id="PTHR12736:SF7">
    <property type="entry name" value="LANC-LIKE PROTEIN 3"/>
    <property type="match status" value="1"/>
</dbReference>
<evidence type="ECO:0000313" key="2">
    <source>
        <dbReference type="EMBL" id="PRR83231.1"/>
    </source>
</evidence>
<keyword evidence="1" id="KW-0479">Metal-binding</keyword>
<dbReference type="EMBL" id="PVXQ01000008">
    <property type="protein sequence ID" value="PRR83231.1"/>
    <property type="molecule type" value="Genomic_DNA"/>
</dbReference>
<dbReference type="InterPro" id="IPR017146">
    <property type="entry name" value="Lanti_2_LanM"/>
</dbReference>
<dbReference type="InterPro" id="IPR012341">
    <property type="entry name" value="6hp_glycosidase-like_sf"/>
</dbReference>
<dbReference type="AlphaFoldDB" id="A0A2T0BH39"/>
<sequence length="503" mass="57063">MEKDFSKVVSSEVEDILQGDVPYFYSYIDSNKIKNSKDENTDIFLDESPLDKVLMKINNLSGKDKERQLYFIHMSFLAKTTNSHKDETNTLFSNNIVDNTINNNELRELAVQIGDYIIDKSISGYSENRLDRTWISTILIGRDECNWSLAPVGNSLYDGNSGIALFLGHLNKVTGKNRFIQAASEAIEGVIHEIEVLDTKYPFLIGPYNGISGYLYSIYQIYKITEEPRFLNVIKEKIHLLYELIPKDKNIDVISGVSGTIGVLLSIYNDSNDEDLKEKLLHACKLCFKHIKESKIEFFGDSIAWGSGGIYVPCTGFAHGNAGIISYLIKLYKIVKDEDILDIIKKALNYERHFYAHEHKNWYSSEENKHVSLAWCHGAPGILLSRLILKESGYNDDYIDHEIKIALETTMEQGFGNNPSFCHGDLGNLSIVEYAAKVLKDKDLLNRCTNTFNFMFNNVLKDRWGNGVFSGTESMGLMIGLASFGYGLLREIDKSSVPEILWF</sequence>
<dbReference type="GO" id="GO:0005886">
    <property type="term" value="C:plasma membrane"/>
    <property type="evidence" value="ECO:0007669"/>
    <property type="project" value="TreeGrafter"/>
</dbReference>
<protein>
    <submittedName>
        <fullName evidence="2">Nisin biosynthesis protein NisC</fullName>
    </submittedName>
</protein>
<feature type="binding site" evidence="1">
    <location>
        <position position="376"/>
    </location>
    <ligand>
        <name>Zn(2+)</name>
        <dbReference type="ChEBI" id="CHEBI:29105"/>
    </ligand>
</feature>
<dbReference type="InterPro" id="IPR007822">
    <property type="entry name" value="LANC-like"/>
</dbReference>
<dbReference type="SMART" id="SM01260">
    <property type="entry name" value="LANC_like"/>
    <property type="match status" value="1"/>
</dbReference>
<dbReference type="PRINTS" id="PR01950">
    <property type="entry name" value="LANCSUPER"/>
</dbReference>
<keyword evidence="1" id="KW-0862">Zinc</keyword>
<dbReference type="GO" id="GO:0005975">
    <property type="term" value="P:carbohydrate metabolic process"/>
    <property type="evidence" value="ECO:0007669"/>
    <property type="project" value="InterPro"/>
</dbReference>
<reference evidence="2 3" key="1">
    <citation type="submission" date="2018-03" db="EMBL/GenBank/DDBJ databases">
        <title>Genome sequence of Clostridium vincentii DSM 10228.</title>
        <authorList>
            <person name="Poehlein A."/>
            <person name="Daniel R."/>
        </authorList>
    </citation>
    <scope>NUCLEOTIDE SEQUENCE [LARGE SCALE GENOMIC DNA]</scope>
    <source>
        <strain evidence="2 3">DSM 10228</strain>
    </source>
</reference>
<evidence type="ECO:0000313" key="3">
    <source>
        <dbReference type="Proteomes" id="UP000239471"/>
    </source>
</evidence>
<organism evidence="2 3">
    <name type="scientific">Clostridium vincentii</name>
    <dbReference type="NCBI Taxonomy" id="52704"/>
    <lineage>
        <taxon>Bacteria</taxon>
        <taxon>Bacillati</taxon>
        <taxon>Bacillota</taxon>
        <taxon>Clostridia</taxon>
        <taxon>Eubacteriales</taxon>
        <taxon>Clostridiaceae</taxon>
        <taxon>Clostridium</taxon>
    </lineage>
</organism>
<accession>A0A2T0BH39</accession>
<gene>
    <name evidence="2" type="primary">nisC</name>
    <name evidence="2" type="ORF">CLVI_10300</name>
</gene>
<evidence type="ECO:0000256" key="1">
    <source>
        <dbReference type="PIRSR" id="PIRSR607822-1"/>
    </source>
</evidence>
<dbReference type="Gene3D" id="1.50.10.10">
    <property type="match status" value="1"/>
</dbReference>
<dbReference type="PANTHER" id="PTHR12736">
    <property type="entry name" value="LANC-LIKE PROTEIN"/>
    <property type="match status" value="1"/>
</dbReference>
<dbReference type="PIRSF" id="PIRSF037228">
    <property type="entry name" value="Lant_mod_RumM"/>
    <property type="match status" value="1"/>
</dbReference>
<dbReference type="GO" id="GO:0031179">
    <property type="term" value="P:peptide modification"/>
    <property type="evidence" value="ECO:0007669"/>
    <property type="project" value="InterPro"/>
</dbReference>
<feature type="binding site" evidence="1">
    <location>
        <position position="422"/>
    </location>
    <ligand>
        <name>Zn(2+)</name>
        <dbReference type="ChEBI" id="CHEBI:29105"/>
    </ligand>
</feature>
<dbReference type="Pfam" id="PF05147">
    <property type="entry name" value="LANC_like"/>
    <property type="match status" value="1"/>
</dbReference>